<feature type="domain" description="Glycosyl transferase family 1" evidence="1">
    <location>
        <begin position="203"/>
        <end position="343"/>
    </location>
</feature>
<proteinExistence type="predicted"/>
<dbReference type="AlphaFoldDB" id="A0A1Y4IH51"/>
<accession>A0A1Y4IH51</accession>
<sequence length="371" mass="42055">MAIKIGYVSQFAPNDRCASSGTNYKVAEQLSKYGEILWLPIKTPKIYRIFELASKAFARLFHKQIYFLYTKLGCILFSHFQNLASQLDKCDIVFAFFNAAPFLTISTSKPIIYLTDATFPSMIDYYPPFCNLFHFNRSQGCILEENLFHKFSAIICASDWAKKSVINDLNQNRKKVHCIEFGANLDDKDILEHTFDYIDHLHVLFLGVDWARKGGDIALKTCKLLNDNGIKTTLHVIGIKKLDDEVSKLSFVDNIGFLNKNISQEYKLLLNTISFCHCLLLPTNAECAGIAFAEASAYGLPIFTYNTGGISNYVIDGVNGYALPVNSTELDFYRKIEYCLKTGILKELSVKGPSLYRNRLNWNHWGGKSIT</sequence>
<evidence type="ECO:0000313" key="3">
    <source>
        <dbReference type="Proteomes" id="UP000195950"/>
    </source>
</evidence>
<evidence type="ECO:0000259" key="1">
    <source>
        <dbReference type="Pfam" id="PF00534"/>
    </source>
</evidence>
<name>A0A1Y4IH51_PARDI</name>
<dbReference type="Pfam" id="PF00534">
    <property type="entry name" value="Glycos_transf_1"/>
    <property type="match status" value="1"/>
</dbReference>
<reference evidence="3" key="1">
    <citation type="submission" date="2017-04" db="EMBL/GenBank/DDBJ databases">
        <title>Function of individual gut microbiota members based on whole genome sequencing of pure cultures obtained from chicken caecum.</title>
        <authorList>
            <person name="Medvecky M."/>
            <person name="Cejkova D."/>
            <person name="Polansky O."/>
            <person name="Karasova D."/>
            <person name="Kubasova T."/>
            <person name="Cizek A."/>
            <person name="Rychlik I."/>
        </authorList>
    </citation>
    <scope>NUCLEOTIDE SEQUENCE [LARGE SCALE GENOMIC DNA]</scope>
    <source>
        <strain evidence="3">An199</strain>
    </source>
</reference>
<dbReference type="Proteomes" id="UP000195950">
    <property type="component" value="Unassembled WGS sequence"/>
</dbReference>
<dbReference type="EMBL" id="NFJX01000006">
    <property type="protein sequence ID" value="OUP19655.1"/>
    <property type="molecule type" value="Genomic_DNA"/>
</dbReference>
<dbReference type="InterPro" id="IPR001296">
    <property type="entry name" value="Glyco_trans_1"/>
</dbReference>
<dbReference type="Gene3D" id="3.40.50.2000">
    <property type="entry name" value="Glycogen Phosphorylase B"/>
    <property type="match status" value="2"/>
</dbReference>
<evidence type="ECO:0000313" key="2">
    <source>
        <dbReference type="EMBL" id="OUP19655.1"/>
    </source>
</evidence>
<dbReference type="SUPFAM" id="SSF53756">
    <property type="entry name" value="UDP-Glycosyltransferase/glycogen phosphorylase"/>
    <property type="match status" value="1"/>
</dbReference>
<protein>
    <recommendedName>
        <fullName evidence="1">Glycosyl transferase family 1 domain-containing protein</fullName>
    </recommendedName>
</protein>
<dbReference type="RefSeq" id="WP_087344043.1">
    <property type="nucleotide sequence ID" value="NZ_NFJX01000006.1"/>
</dbReference>
<gene>
    <name evidence="2" type="ORF">B5F32_09050</name>
</gene>
<dbReference type="PANTHER" id="PTHR12526">
    <property type="entry name" value="GLYCOSYLTRANSFERASE"/>
    <property type="match status" value="1"/>
</dbReference>
<dbReference type="GO" id="GO:0016757">
    <property type="term" value="F:glycosyltransferase activity"/>
    <property type="evidence" value="ECO:0007669"/>
    <property type="project" value="InterPro"/>
</dbReference>
<dbReference type="CDD" id="cd03801">
    <property type="entry name" value="GT4_PimA-like"/>
    <property type="match status" value="1"/>
</dbReference>
<comment type="caution">
    <text evidence="2">The sequence shown here is derived from an EMBL/GenBank/DDBJ whole genome shotgun (WGS) entry which is preliminary data.</text>
</comment>
<dbReference type="PANTHER" id="PTHR12526:SF637">
    <property type="entry name" value="GLYCOSYLTRANSFERASE EPSF-RELATED"/>
    <property type="match status" value="1"/>
</dbReference>
<organism evidence="2 3">
    <name type="scientific">Parabacteroides distasonis</name>
    <dbReference type="NCBI Taxonomy" id="823"/>
    <lineage>
        <taxon>Bacteria</taxon>
        <taxon>Pseudomonadati</taxon>
        <taxon>Bacteroidota</taxon>
        <taxon>Bacteroidia</taxon>
        <taxon>Bacteroidales</taxon>
        <taxon>Tannerellaceae</taxon>
        <taxon>Parabacteroides</taxon>
    </lineage>
</organism>